<name>A0A0C4DRF7_MAGP6</name>
<dbReference type="VEuPathDB" id="FungiDB:MAPG_02464"/>
<feature type="region of interest" description="Disordered" evidence="1">
    <location>
        <begin position="75"/>
        <end position="111"/>
    </location>
</feature>
<reference evidence="2" key="3">
    <citation type="submission" date="2011-03" db="EMBL/GenBank/DDBJ databases">
        <title>Annotation of Magnaporthe poae ATCC 64411.</title>
        <authorList>
            <person name="Ma L.-J."/>
            <person name="Dead R."/>
            <person name="Young S.K."/>
            <person name="Zeng Q."/>
            <person name="Gargeya S."/>
            <person name="Fitzgerald M."/>
            <person name="Haas B."/>
            <person name="Abouelleil A."/>
            <person name="Alvarado L."/>
            <person name="Arachchi H.M."/>
            <person name="Berlin A."/>
            <person name="Brown A."/>
            <person name="Chapman S.B."/>
            <person name="Chen Z."/>
            <person name="Dunbar C."/>
            <person name="Freedman E."/>
            <person name="Gearin G."/>
            <person name="Gellesch M."/>
            <person name="Goldberg J."/>
            <person name="Griggs A."/>
            <person name="Gujja S."/>
            <person name="Heiman D."/>
            <person name="Howarth C."/>
            <person name="Larson L."/>
            <person name="Lui A."/>
            <person name="MacDonald P.J.P."/>
            <person name="Mehta T."/>
            <person name="Montmayeur A."/>
            <person name="Murphy C."/>
            <person name="Neiman D."/>
            <person name="Pearson M."/>
            <person name="Priest M."/>
            <person name="Roberts A."/>
            <person name="Saif S."/>
            <person name="Shea T."/>
            <person name="Shenoy N."/>
            <person name="Sisk P."/>
            <person name="Stolte C."/>
            <person name="Sykes S."/>
            <person name="Yandava C."/>
            <person name="Wortman J."/>
            <person name="Nusbaum C."/>
            <person name="Birren B."/>
        </authorList>
    </citation>
    <scope>NUCLEOTIDE SEQUENCE</scope>
    <source>
        <strain evidence="2">ATCC 64411</strain>
    </source>
</reference>
<accession>A0A0C4DRF7</accession>
<organism evidence="3 4">
    <name type="scientific">Magnaporthiopsis poae (strain ATCC 64411 / 73-15)</name>
    <name type="common">Kentucky bluegrass fungus</name>
    <name type="synonym">Magnaporthe poae</name>
    <dbReference type="NCBI Taxonomy" id="644358"/>
    <lineage>
        <taxon>Eukaryota</taxon>
        <taxon>Fungi</taxon>
        <taxon>Dikarya</taxon>
        <taxon>Ascomycota</taxon>
        <taxon>Pezizomycotina</taxon>
        <taxon>Sordariomycetes</taxon>
        <taxon>Sordariomycetidae</taxon>
        <taxon>Magnaporthales</taxon>
        <taxon>Magnaporthaceae</taxon>
        <taxon>Magnaporthiopsis</taxon>
    </lineage>
</organism>
<reference evidence="3" key="4">
    <citation type="journal article" date="2015" name="G3 (Bethesda)">
        <title>Genome sequences of three phytopathogenic species of the Magnaporthaceae family of fungi.</title>
        <authorList>
            <person name="Okagaki L.H."/>
            <person name="Nunes C.C."/>
            <person name="Sailsbery J."/>
            <person name="Clay B."/>
            <person name="Brown D."/>
            <person name="John T."/>
            <person name="Oh Y."/>
            <person name="Young N."/>
            <person name="Fitzgerald M."/>
            <person name="Haas B.J."/>
            <person name="Zeng Q."/>
            <person name="Young S."/>
            <person name="Adiconis X."/>
            <person name="Fan L."/>
            <person name="Levin J.Z."/>
            <person name="Mitchell T.K."/>
            <person name="Okubara P.A."/>
            <person name="Farman M.L."/>
            <person name="Kohn L.M."/>
            <person name="Birren B."/>
            <person name="Ma L.-J."/>
            <person name="Dean R.A."/>
        </authorList>
    </citation>
    <scope>NUCLEOTIDE SEQUENCE</scope>
    <source>
        <strain evidence="3">ATCC 64411 / 73-15</strain>
    </source>
</reference>
<proteinExistence type="predicted"/>
<evidence type="ECO:0000313" key="4">
    <source>
        <dbReference type="Proteomes" id="UP000011715"/>
    </source>
</evidence>
<gene>
    <name evidence="2" type="ORF">MAPG_02464</name>
</gene>
<evidence type="ECO:0000313" key="2">
    <source>
        <dbReference type="EMBL" id="KLU83404.1"/>
    </source>
</evidence>
<reference evidence="4" key="2">
    <citation type="submission" date="2010-05" db="EMBL/GenBank/DDBJ databases">
        <title>The genome sequence of Magnaporthe poae strain ATCC 64411.</title>
        <authorList>
            <person name="Ma L.-J."/>
            <person name="Dead R."/>
            <person name="Young S."/>
            <person name="Zeng Q."/>
            <person name="Koehrsen M."/>
            <person name="Alvarado L."/>
            <person name="Berlin A."/>
            <person name="Chapman S.B."/>
            <person name="Chen Z."/>
            <person name="Freedman E."/>
            <person name="Gellesch M."/>
            <person name="Goldberg J."/>
            <person name="Griggs A."/>
            <person name="Gujja S."/>
            <person name="Heilman E.R."/>
            <person name="Heiman D."/>
            <person name="Hepburn T."/>
            <person name="Howarth C."/>
            <person name="Jen D."/>
            <person name="Larson L."/>
            <person name="Mehta T."/>
            <person name="Neiman D."/>
            <person name="Pearson M."/>
            <person name="Roberts A."/>
            <person name="Saif S."/>
            <person name="Shea T."/>
            <person name="Shenoy N."/>
            <person name="Sisk P."/>
            <person name="Stolte C."/>
            <person name="Sykes S."/>
            <person name="Walk T."/>
            <person name="White J."/>
            <person name="Yandava C."/>
            <person name="Haas B."/>
            <person name="Nusbaum C."/>
            <person name="Birren B."/>
        </authorList>
    </citation>
    <scope>NUCLEOTIDE SEQUENCE [LARGE SCALE GENOMIC DNA]</scope>
    <source>
        <strain evidence="4">ATCC 64411 / 73-15</strain>
    </source>
</reference>
<dbReference type="EMBL" id="GL876967">
    <property type="protein sequence ID" value="KLU83404.1"/>
    <property type="molecule type" value="Genomic_DNA"/>
</dbReference>
<keyword evidence="4" id="KW-1185">Reference proteome</keyword>
<dbReference type="EMBL" id="ADBL01000615">
    <property type="status" value="NOT_ANNOTATED_CDS"/>
    <property type="molecule type" value="Genomic_DNA"/>
</dbReference>
<reference evidence="3" key="5">
    <citation type="submission" date="2015-06" db="UniProtKB">
        <authorList>
            <consortium name="EnsemblFungi"/>
        </authorList>
    </citation>
    <scope>IDENTIFICATION</scope>
    <source>
        <strain evidence="3">ATCC 64411</strain>
    </source>
</reference>
<dbReference type="EnsemblFungi" id="MAPG_02464T0">
    <property type="protein sequence ID" value="MAPG_02464T0"/>
    <property type="gene ID" value="MAPG_02464"/>
</dbReference>
<evidence type="ECO:0000313" key="3">
    <source>
        <dbReference type="EnsemblFungi" id="MAPG_02464T0"/>
    </source>
</evidence>
<dbReference type="Proteomes" id="UP000011715">
    <property type="component" value="Unassembled WGS sequence"/>
</dbReference>
<protein>
    <submittedName>
        <fullName evidence="2 3">Uncharacterized protein</fullName>
    </submittedName>
</protein>
<dbReference type="AlphaFoldDB" id="A0A0C4DRF7"/>
<sequence length="170" mass="18559">MTALQLQSLPERPAQRRRVQSRNRHRLIAHCQGMDWKAGLKGCRDVSSHKLTRAHTVPSLKRPAIASIEIRRRTNCTASDASASSPDATSPDTCVARDTGGAPLRKDDGGGGFRSTWQTTDGGMPQEIARFCGSKPVRTSTTNTTFRRRSGLRLTLDPGTPGRRPYPPAP</sequence>
<feature type="region of interest" description="Disordered" evidence="1">
    <location>
        <begin position="1"/>
        <end position="23"/>
    </location>
</feature>
<reference evidence="2" key="1">
    <citation type="submission" date="2010-05" db="EMBL/GenBank/DDBJ databases">
        <title>The Genome Sequence of Magnaporthe poae strain ATCC 64411.</title>
        <authorList>
            <consortium name="The Broad Institute Genome Sequencing Platform"/>
            <consortium name="Broad Institute Genome Sequencing Center for Infectious Disease"/>
            <person name="Ma L.-J."/>
            <person name="Dead R."/>
            <person name="Young S."/>
            <person name="Zeng Q."/>
            <person name="Koehrsen M."/>
            <person name="Alvarado L."/>
            <person name="Berlin A."/>
            <person name="Chapman S.B."/>
            <person name="Chen Z."/>
            <person name="Freedman E."/>
            <person name="Gellesch M."/>
            <person name="Goldberg J."/>
            <person name="Griggs A."/>
            <person name="Gujja S."/>
            <person name="Heilman E.R."/>
            <person name="Heiman D."/>
            <person name="Hepburn T."/>
            <person name="Howarth C."/>
            <person name="Jen D."/>
            <person name="Larson L."/>
            <person name="Mehta T."/>
            <person name="Neiman D."/>
            <person name="Pearson M."/>
            <person name="Roberts A."/>
            <person name="Saif S."/>
            <person name="Shea T."/>
            <person name="Shenoy N."/>
            <person name="Sisk P."/>
            <person name="Stolte C."/>
            <person name="Sykes S."/>
            <person name="Walk T."/>
            <person name="White J."/>
            <person name="Yandava C."/>
            <person name="Haas B."/>
            <person name="Nusbaum C."/>
            <person name="Birren B."/>
        </authorList>
    </citation>
    <scope>NUCLEOTIDE SEQUENCE</scope>
    <source>
        <strain evidence="2">ATCC 64411</strain>
    </source>
</reference>
<feature type="compositionally biased region" description="Low complexity" evidence="1">
    <location>
        <begin position="77"/>
        <end position="93"/>
    </location>
</feature>
<evidence type="ECO:0000256" key="1">
    <source>
        <dbReference type="SAM" id="MobiDB-lite"/>
    </source>
</evidence>